<comment type="caution">
    <text evidence="2">The sequence shown here is derived from an EMBL/GenBank/DDBJ whole genome shotgun (WGS) entry which is preliminary data.</text>
</comment>
<protein>
    <submittedName>
        <fullName evidence="2">Uncharacterized protein</fullName>
    </submittedName>
</protein>
<keyword evidence="3" id="KW-1185">Reference proteome</keyword>
<name>A0AAV9HSM9_9PEZI</name>
<dbReference type="Proteomes" id="UP001321749">
    <property type="component" value="Unassembled WGS sequence"/>
</dbReference>
<dbReference type="EMBL" id="MU864963">
    <property type="protein sequence ID" value="KAK4463085.1"/>
    <property type="molecule type" value="Genomic_DNA"/>
</dbReference>
<gene>
    <name evidence="2" type="ORF">QBC42DRAFT_325042</name>
</gene>
<organism evidence="2 3">
    <name type="scientific">Cladorrhinum samala</name>
    <dbReference type="NCBI Taxonomy" id="585594"/>
    <lineage>
        <taxon>Eukaryota</taxon>
        <taxon>Fungi</taxon>
        <taxon>Dikarya</taxon>
        <taxon>Ascomycota</taxon>
        <taxon>Pezizomycotina</taxon>
        <taxon>Sordariomycetes</taxon>
        <taxon>Sordariomycetidae</taxon>
        <taxon>Sordariales</taxon>
        <taxon>Podosporaceae</taxon>
        <taxon>Cladorrhinum</taxon>
    </lineage>
</organism>
<feature type="compositionally biased region" description="Low complexity" evidence="1">
    <location>
        <begin position="112"/>
        <end position="133"/>
    </location>
</feature>
<evidence type="ECO:0000313" key="3">
    <source>
        <dbReference type="Proteomes" id="UP001321749"/>
    </source>
</evidence>
<sequence length="272" mass="29883">MMFLSGTVESLEWSLKMLKRLGSVPAYRACKGLLPQDIPSRASHLQTIIVRAVLGRQTYHPYGSNDSIKSCPDIWASLSRDLPKDSASKKYFRIPSGPGSEQAQGEFGSQITPTLTSPNTSSSSSRASPSPTTGQANQRYIRFYNPPISIDSGTASPAGVSQWRSNSAPALRLSSDPDGDHIVNIPGRITTADLSQPLPGAISAAYPAAEKESDQNLQPSPKKYQPIAWSRKIKPSARRRRCGACFRTEWRFRACVLVTWVLVYMLFCTVYL</sequence>
<evidence type="ECO:0000256" key="1">
    <source>
        <dbReference type="SAM" id="MobiDB-lite"/>
    </source>
</evidence>
<reference evidence="2" key="2">
    <citation type="submission" date="2023-06" db="EMBL/GenBank/DDBJ databases">
        <authorList>
            <consortium name="Lawrence Berkeley National Laboratory"/>
            <person name="Mondo S.J."/>
            <person name="Hensen N."/>
            <person name="Bonometti L."/>
            <person name="Westerberg I."/>
            <person name="Brannstrom I.O."/>
            <person name="Guillou S."/>
            <person name="Cros-Aarteil S."/>
            <person name="Calhoun S."/>
            <person name="Haridas S."/>
            <person name="Kuo A."/>
            <person name="Pangilinan J."/>
            <person name="Riley R."/>
            <person name="Labutti K."/>
            <person name="Andreopoulos B."/>
            <person name="Lipzen A."/>
            <person name="Chen C."/>
            <person name="Yanf M."/>
            <person name="Daum C."/>
            <person name="Ng V."/>
            <person name="Clum A."/>
            <person name="Steindorff A."/>
            <person name="Ohm R."/>
            <person name="Martin F."/>
            <person name="Silar P."/>
            <person name="Natvig D."/>
            <person name="Lalanne C."/>
            <person name="Gautier V."/>
            <person name="Ament-Velasquez S.L."/>
            <person name="Kruys A."/>
            <person name="Hutchinson M.I."/>
            <person name="Powell A.J."/>
            <person name="Barry K."/>
            <person name="Miller A.N."/>
            <person name="Grigoriev I.V."/>
            <person name="Debuchy R."/>
            <person name="Gladieux P."/>
            <person name="Thoren M.H."/>
            <person name="Johannesson H."/>
        </authorList>
    </citation>
    <scope>NUCLEOTIDE SEQUENCE</scope>
    <source>
        <strain evidence="2">PSN324</strain>
    </source>
</reference>
<feature type="region of interest" description="Disordered" evidence="1">
    <location>
        <begin position="89"/>
        <end position="137"/>
    </location>
</feature>
<accession>A0AAV9HSM9</accession>
<evidence type="ECO:0000313" key="2">
    <source>
        <dbReference type="EMBL" id="KAK4463085.1"/>
    </source>
</evidence>
<dbReference type="AlphaFoldDB" id="A0AAV9HSM9"/>
<feature type="compositionally biased region" description="Polar residues" evidence="1">
    <location>
        <begin position="99"/>
        <end position="111"/>
    </location>
</feature>
<proteinExistence type="predicted"/>
<reference evidence="2" key="1">
    <citation type="journal article" date="2023" name="Mol. Phylogenet. Evol.">
        <title>Genome-scale phylogeny and comparative genomics of the fungal order Sordariales.</title>
        <authorList>
            <person name="Hensen N."/>
            <person name="Bonometti L."/>
            <person name="Westerberg I."/>
            <person name="Brannstrom I.O."/>
            <person name="Guillou S."/>
            <person name="Cros-Aarteil S."/>
            <person name="Calhoun S."/>
            <person name="Haridas S."/>
            <person name="Kuo A."/>
            <person name="Mondo S."/>
            <person name="Pangilinan J."/>
            <person name="Riley R."/>
            <person name="LaButti K."/>
            <person name="Andreopoulos B."/>
            <person name="Lipzen A."/>
            <person name="Chen C."/>
            <person name="Yan M."/>
            <person name="Daum C."/>
            <person name="Ng V."/>
            <person name="Clum A."/>
            <person name="Steindorff A."/>
            <person name="Ohm R.A."/>
            <person name="Martin F."/>
            <person name="Silar P."/>
            <person name="Natvig D.O."/>
            <person name="Lalanne C."/>
            <person name="Gautier V."/>
            <person name="Ament-Velasquez S.L."/>
            <person name="Kruys A."/>
            <person name="Hutchinson M.I."/>
            <person name="Powell A.J."/>
            <person name="Barry K."/>
            <person name="Miller A.N."/>
            <person name="Grigoriev I.V."/>
            <person name="Debuchy R."/>
            <person name="Gladieux P."/>
            <person name="Hiltunen Thoren M."/>
            <person name="Johannesson H."/>
        </authorList>
    </citation>
    <scope>NUCLEOTIDE SEQUENCE</scope>
    <source>
        <strain evidence="2">PSN324</strain>
    </source>
</reference>